<dbReference type="AlphaFoldDB" id="A0A1I6R284"/>
<gene>
    <name evidence="2" type="ORF">SAMN05444972_10444</name>
</gene>
<accession>A0A1I6R284</accession>
<proteinExistence type="predicted"/>
<dbReference type="Proteomes" id="UP000198660">
    <property type="component" value="Unassembled WGS sequence"/>
</dbReference>
<dbReference type="SUPFAM" id="SSF52540">
    <property type="entry name" value="P-loop containing nucleoside triphosphate hydrolases"/>
    <property type="match status" value="1"/>
</dbReference>
<dbReference type="RefSeq" id="WP_091835511.1">
    <property type="nucleotide sequence ID" value="NZ_FPAA01000004.1"/>
</dbReference>
<dbReference type="PANTHER" id="PTHR40072:SF1">
    <property type="entry name" value="MOLYBDOPTERIN-GUANINE DINUCLEOTIDE BIOSYNTHESIS ADAPTER PROTEIN"/>
    <property type="match status" value="1"/>
</dbReference>
<dbReference type="NCBIfam" id="TIGR00176">
    <property type="entry name" value="mobB"/>
    <property type="match status" value="1"/>
</dbReference>
<evidence type="ECO:0000313" key="3">
    <source>
        <dbReference type="Proteomes" id="UP000198660"/>
    </source>
</evidence>
<dbReference type="InterPro" id="IPR052539">
    <property type="entry name" value="MGD_biosynthesis_adapter"/>
</dbReference>
<dbReference type="PANTHER" id="PTHR40072">
    <property type="entry name" value="MOLYBDOPTERIN-GUANINE DINUCLEOTIDE BIOSYNTHESIS ADAPTER PROTEIN-RELATED"/>
    <property type="match status" value="1"/>
</dbReference>
<dbReference type="OrthoDB" id="9786803at2"/>
<protein>
    <submittedName>
        <fullName evidence="2">Molybdopterin-guanine dinucleotide biosynthesis protein B</fullName>
    </submittedName>
</protein>
<evidence type="ECO:0000259" key="1">
    <source>
        <dbReference type="Pfam" id="PF03205"/>
    </source>
</evidence>
<dbReference type="EMBL" id="FPAA01000004">
    <property type="protein sequence ID" value="SFS58792.1"/>
    <property type="molecule type" value="Genomic_DNA"/>
</dbReference>
<organism evidence="2 3">
    <name type="scientific">Marininema halotolerans</name>
    <dbReference type="NCBI Taxonomy" id="1155944"/>
    <lineage>
        <taxon>Bacteria</taxon>
        <taxon>Bacillati</taxon>
        <taxon>Bacillota</taxon>
        <taxon>Bacilli</taxon>
        <taxon>Bacillales</taxon>
        <taxon>Thermoactinomycetaceae</taxon>
        <taxon>Marininema</taxon>
    </lineage>
</organism>
<dbReference type="InterPro" id="IPR027417">
    <property type="entry name" value="P-loop_NTPase"/>
</dbReference>
<dbReference type="InterPro" id="IPR004435">
    <property type="entry name" value="MobB_dom"/>
</dbReference>
<dbReference type="Gene3D" id="3.40.50.300">
    <property type="entry name" value="P-loop containing nucleotide triphosphate hydrolases"/>
    <property type="match status" value="1"/>
</dbReference>
<dbReference type="GO" id="GO:0005525">
    <property type="term" value="F:GTP binding"/>
    <property type="evidence" value="ECO:0007669"/>
    <property type="project" value="InterPro"/>
</dbReference>
<name>A0A1I6R284_9BACL</name>
<dbReference type="GO" id="GO:0006777">
    <property type="term" value="P:Mo-molybdopterin cofactor biosynthetic process"/>
    <property type="evidence" value="ECO:0007669"/>
    <property type="project" value="InterPro"/>
</dbReference>
<keyword evidence="3" id="KW-1185">Reference proteome</keyword>
<dbReference type="CDD" id="cd03116">
    <property type="entry name" value="MobB"/>
    <property type="match status" value="1"/>
</dbReference>
<feature type="domain" description="Molybdopterin-guanine dinucleotide biosynthesis protein B (MobB)" evidence="1">
    <location>
        <begin position="5"/>
        <end position="131"/>
    </location>
</feature>
<sequence length="173" mass="19454">MQPLVLQLVGHSGSGKTTLITQLVENLTAKGYRVGTIKHHHRELEMDTVGKDSWSHRKAGATLVSLVGQNQTAIYYPFTYSLTEVLVHYQSMDLVLVEGYKQESFAKWAILKPGENIDWVKALTQIQAIVASEPMPKVPWPVYYAQELSPMVQTLTNQLAIRTGRDEGTESQW</sequence>
<reference evidence="3" key="1">
    <citation type="submission" date="2016-10" db="EMBL/GenBank/DDBJ databases">
        <authorList>
            <person name="Varghese N."/>
            <person name="Submissions S."/>
        </authorList>
    </citation>
    <scope>NUCLEOTIDE SEQUENCE [LARGE SCALE GENOMIC DNA]</scope>
    <source>
        <strain evidence="3">DSM 45789</strain>
    </source>
</reference>
<dbReference type="Pfam" id="PF03205">
    <property type="entry name" value="MobB"/>
    <property type="match status" value="1"/>
</dbReference>
<evidence type="ECO:0000313" key="2">
    <source>
        <dbReference type="EMBL" id="SFS58792.1"/>
    </source>
</evidence>